<comment type="subunit">
    <text evidence="3 7">Homodimer.</text>
</comment>
<dbReference type="FunFam" id="1.20.58.220:FF:000004">
    <property type="entry name" value="Phosphate-specific transport system accessory protein PhoU"/>
    <property type="match status" value="1"/>
</dbReference>
<feature type="domain" description="PhoU" evidence="8">
    <location>
        <begin position="122"/>
        <end position="204"/>
    </location>
</feature>
<reference evidence="9" key="2">
    <citation type="submission" date="2020-09" db="EMBL/GenBank/DDBJ databases">
        <authorList>
            <person name="Sun Q."/>
            <person name="Zhou Y."/>
        </authorList>
    </citation>
    <scope>NUCLEOTIDE SEQUENCE</scope>
    <source>
        <strain evidence="9">CGMCC 1.12160</strain>
    </source>
</reference>
<keyword evidence="5 7" id="KW-0963">Cytoplasm</keyword>
<evidence type="ECO:0000313" key="9">
    <source>
        <dbReference type="EMBL" id="GGF56429.1"/>
    </source>
</evidence>
<name>A0A917BRV8_9MICO</name>
<dbReference type="EMBL" id="BMEM01000004">
    <property type="protein sequence ID" value="GGF56429.1"/>
    <property type="molecule type" value="Genomic_DNA"/>
</dbReference>
<gene>
    <name evidence="9" type="ORF">GCM10011366_25360</name>
</gene>
<organism evidence="9 10">
    <name type="scientific">Ornithinimicrobium tianjinense</name>
    <dbReference type="NCBI Taxonomy" id="1195761"/>
    <lineage>
        <taxon>Bacteria</taxon>
        <taxon>Bacillati</taxon>
        <taxon>Actinomycetota</taxon>
        <taxon>Actinomycetes</taxon>
        <taxon>Micrococcales</taxon>
        <taxon>Ornithinimicrobiaceae</taxon>
        <taxon>Ornithinimicrobium</taxon>
    </lineage>
</organism>
<keyword evidence="4 7" id="KW-0813">Transport</keyword>
<evidence type="ECO:0000256" key="6">
    <source>
        <dbReference type="ARBA" id="ARBA00022592"/>
    </source>
</evidence>
<dbReference type="PANTHER" id="PTHR42930:SF3">
    <property type="entry name" value="PHOSPHATE-SPECIFIC TRANSPORT SYSTEM ACCESSORY PROTEIN PHOU"/>
    <property type="match status" value="1"/>
</dbReference>
<reference evidence="9" key="1">
    <citation type="journal article" date="2014" name="Int. J. Syst. Evol. Microbiol.">
        <title>Complete genome sequence of Corynebacterium casei LMG S-19264T (=DSM 44701T), isolated from a smear-ripened cheese.</title>
        <authorList>
            <consortium name="US DOE Joint Genome Institute (JGI-PGF)"/>
            <person name="Walter F."/>
            <person name="Albersmeier A."/>
            <person name="Kalinowski J."/>
            <person name="Ruckert C."/>
        </authorList>
    </citation>
    <scope>NUCLEOTIDE SEQUENCE</scope>
    <source>
        <strain evidence="9">CGMCC 1.12160</strain>
    </source>
</reference>
<evidence type="ECO:0000256" key="1">
    <source>
        <dbReference type="ARBA" id="ARBA00004496"/>
    </source>
</evidence>
<proteinExistence type="inferred from homology"/>
<feature type="domain" description="PhoU" evidence="8">
    <location>
        <begin position="17"/>
        <end position="103"/>
    </location>
</feature>
<comment type="function">
    <text evidence="7">Plays a role in the regulation of phosphate uptake.</text>
</comment>
<dbReference type="SUPFAM" id="SSF109755">
    <property type="entry name" value="PhoU-like"/>
    <property type="match status" value="1"/>
</dbReference>
<accession>A0A917BRV8</accession>
<dbReference type="InterPro" id="IPR038078">
    <property type="entry name" value="PhoU-like_sf"/>
</dbReference>
<dbReference type="InterPro" id="IPR028366">
    <property type="entry name" value="PhoU"/>
</dbReference>
<dbReference type="Pfam" id="PF01895">
    <property type="entry name" value="PhoU"/>
    <property type="match status" value="2"/>
</dbReference>
<dbReference type="NCBIfam" id="TIGR02135">
    <property type="entry name" value="phoU_full"/>
    <property type="match status" value="1"/>
</dbReference>
<evidence type="ECO:0000256" key="4">
    <source>
        <dbReference type="ARBA" id="ARBA00022448"/>
    </source>
</evidence>
<dbReference type="AlphaFoldDB" id="A0A917BRV8"/>
<evidence type="ECO:0000313" key="10">
    <source>
        <dbReference type="Proteomes" id="UP000605670"/>
    </source>
</evidence>
<keyword evidence="10" id="KW-1185">Reference proteome</keyword>
<dbReference type="GO" id="GO:0005737">
    <property type="term" value="C:cytoplasm"/>
    <property type="evidence" value="ECO:0007669"/>
    <property type="project" value="UniProtKB-SubCell"/>
</dbReference>
<dbReference type="InterPro" id="IPR026022">
    <property type="entry name" value="PhoU_dom"/>
</dbReference>
<evidence type="ECO:0000256" key="3">
    <source>
        <dbReference type="ARBA" id="ARBA00011738"/>
    </source>
</evidence>
<evidence type="ECO:0000256" key="5">
    <source>
        <dbReference type="ARBA" id="ARBA00022490"/>
    </source>
</evidence>
<evidence type="ECO:0000256" key="7">
    <source>
        <dbReference type="PIRNR" id="PIRNR003107"/>
    </source>
</evidence>
<comment type="similarity">
    <text evidence="2 7">Belongs to the PhoU family.</text>
</comment>
<comment type="subcellular location">
    <subcellularLocation>
        <location evidence="1 7">Cytoplasm</location>
    </subcellularLocation>
</comment>
<dbReference type="PANTHER" id="PTHR42930">
    <property type="entry name" value="PHOSPHATE-SPECIFIC TRANSPORT SYSTEM ACCESSORY PROTEIN PHOU"/>
    <property type="match status" value="1"/>
</dbReference>
<evidence type="ECO:0000256" key="2">
    <source>
        <dbReference type="ARBA" id="ARBA00008107"/>
    </source>
</evidence>
<dbReference type="PIRSF" id="PIRSF003107">
    <property type="entry name" value="PhoU"/>
    <property type="match status" value="1"/>
</dbReference>
<dbReference type="RefSeq" id="WP_188431334.1">
    <property type="nucleotide sequence ID" value="NZ_BAABKH010000014.1"/>
</dbReference>
<dbReference type="GO" id="GO:0006817">
    <property type="term" value="P:phosphate ion transport"/>
    <property type="evidence" value="ECO:0007669"/>
    <property type="project" value="UniProtKB-KW"/>
</dbReference>
<protein>
    <recommendedName>
        <fullName evidence="7">Phosphate-specific transport system accessory protein PhoU</fullName>
    </recommendedName>
</protein>
<evidence type="ECO:0000259" key="8">
    <source>
        <dbReference type="Pfam" id="PF01895"/>
    </source>
</evidence>
<comment type="caution">
    <text evidence="9">The sequence shown here is derived from an EMBL/GenBank/DDBJ whole genome shotgun (WGS) entry which is preliminary data.</text>
</comment>
<dbReference type="GO" id="GO:0030643">
    <property type="term" value="P:intracellular phosphate ion homeostasis"/>
    <property type="evidence" value="ECO:0007669"/>
    <property type="project" value="InterPro"/>
</dbReference>
<keyword evidence="6 7" id="KW-0592">Phosphate transport</keyword>
<sequence>MRSVFHDQLEQISDGLVELSRLASEALGRASTALLEADLSLAEQVISDDEKIDALRRQIDNDTIDALARQQPVATDLRQLVTTLRMTSDLERAGDLARHVAKLTRMRYPDHVLPAELHPTFAEMAQVAEQMVLRSGEIIATLDTQGAAELKAQDDTIDRLHRAVFGILLDERFHGNTQLVIDATLLSRYFERYADHAVSVATRVVYLVTGGWNDDIDPDDRSWREHEAVAPHEVPRSEL</sequence>
<dbReference type="Gene3D" id="1.20.58.220">
    <property type="entry name" value="Phosphate transport system protein phou homolog 2, domain 2"/>
    <property type="match status" value="1"/>
</dbReference>
<dbReference type="GO" id="GO:0045936">
    <property type="term" value="P:negative regulation of phosphate metabolic process"/>
    <property type="evidence" value="ECO:0007669"/>
    <property type="project" value="InterPro"/>
</dbReference>
<dbReference type="Proteomes" id="UP000605670">
    <property type="component" value="Unassembled WGS sequence"/>
</dbReference>